<dbReference type="EMBL" id="QORE01003807">
    <property type="protein sequence ID" value="RCI67000.1"/>
    <property type="molecule type" value="Genomic_DNA"/>
</dbReference>
<dbReference type="InterPro" id="IPR011032">
    <property type="entry name" value="GroES-like_sf"/>
</dbReference>
<comment type="caution">
    <text evidence="1">The sequence shown here is derived from an EMBL/GenBank/DDBJ whole genome shotgun (WGS) entry which is preliminary data.</text>
</comment>
<dbReference type="AlphaFoldDB" id="A0A367LU72"/>
<accession>A0A367LU72</accession>
<proteinExistence type="predicted"/>
<gene>
    <name evidence="1" type="ORF">DT376_43585</name>
</gene>
<evidence type="ECO:0000313" key="1">
    <source>
        <dbReference type="EMBL" id="RCI67000.1"/>
    </source>
</evidence>
<evidence type="ECO:0000313" key="2">
    <source>
        <dbReference type="Proteomes" id="UP000253594"/>
    </source>
</evidence>
<dbReference type="Gene3D" id="3.90.180.10">
    <property type="entry name" value="Medium-chain alcohol dehydrogenases, catalytic domain"/>
    <property type="match status" value="1"/>
</dbReference>
<name>A0A367LU72_PSEAI</name>
<reference evidence="1 2" key="1">
    <citation type="submission" date="2018-07" db="EMBL/GenBank/DDBJ databases">
        <title>Mechanisms of high-level aminoglycoside resistance among Gram-negative pathogens in Brazil.</title>
        <authorList>
            <person name="Ballaben A.S."/>
            <person name="Darini A.L.C."/>
            <person name="Doi Y."/>
        </authorList>
    </citation>
    <scope>NUCLEOTIDE SEQUENCE [LARGE SCALE GENOMIC DNA]</scope>
    <source>
        <strain evidence="1 2">B2-305</strain>
    </source>
</reference>
<dbReference type="Proteomes" id="UP000253594">
    <property type="component" value="Unassembled WGS sequence"/>
</dbReference>
<dbReference type="SUPFAM" id="SSF50129">
    <property type="entry name" value="GroES-like"/>
    <property type="match status" value="1"/>
</dbReference>
<feature type="non-terminal residue" evidence="1">
    <location>
        <position position="48"/>
    </location>
</feature>
<protein>
    <submittedName>
        <fullName evidence="1">Quinone oxidoreductase</fullName>
    </submittedName>
</protein>
<organism evidence="1 2">
    <name type="scientific">Pseudomonas aeruginosa</name>
    <dbReference type="NCBI Taxonomy" id="287"/>
    <lineage>
        <taxon>Bacteria</taxon>
        <taxon>Pseudomonadati</taxon>
        <taxon>Pseudomonadota</taxon>
        <taxon>Gammaproteobacteria</taxon>
        <taxon>Pseudomonadales</taxon>
        <taxon>Pseudomonadaceae</taxon>
        <taxon>Pseudomonas</taxon>
    </lineage>
</organism>
<sequence>MAKRIQFAAYGGPEVLEYRDYQPAEPGPREVRVRNRAIGLNFIDTYYR</sequence>